<dbReference type="Proteomes" id="UP000094067">
    <property type="component" value="Unassembled WGS sequence"/>
</dbReference>
<keyword evidence="4 10" id="KW-0597">Phosphoprotein</keyword>
<reference evidence="13 14" key="1">
    <citation type="submission" date="2016-07" db="EMBL/GenBank/DDBJ databases">
        <title>Characterization of isolates of Eisenbergiella tayi derived from blood cultures, using whole genome sequencing.</title>
        <authorList>
            <person name="Burdz T."/>
            <person name="Wiebe D."/>
            <person name="Huynh C."/>
            <person name="Bernard K."/>
        </authorList>
    </citation>
    <scope>NUCLEOTIDE SEQUENCE [LARGE SCALE GENOMIC DNA]</scope>
    <source>
        <strain evidence="13 14">NML 110608</strain>
    </source>
</reference>
<dbReference type="CDD" id="cd17536">
    <property type="entry name" value="REC_YesN-like"/>
    <property type="match status" value="1"/>
</dbReference>
<dbReference type="Pfam" id="PF00072">
    <property type="entry name" value="Response_reg"/>
    <property type="match status" value="1"/>
</dbReference>
<dbReference type="GO" id="GO:0000160">
    <property type="term" value="P:phosphorelay signal transduction system"/>
    <property type="evidence" value="ECO:0007669"/>
    <property type="project" value="UniProtKB-KW"/>
</dbReference>
<dbReference type="SMART" id="SM00342">
    <property type="entry name" value="HTH_ARAC"/>
    <property type="match status" value="1"/>
</dbReference>
<dbReference type="EMBL" id="MCGH01000001">
    <property type="protein sequence ID" value="ODM08504.1"/>
    <property type="molecule type" value="Genomic_DNA"/>
</dbReference>
<accession>A0A1E3AIE2</accession>
<dbReference type="InterPro" id="IPR018062">
    <property type="entry name" value="HTH_AraC-typ_CS"/>
</dbReference>
<evidence type="ECO:0000256" key="9">
    <source>
        <dbReference type="ARBA" id="ARBA00024867"/>
    </source>
</evidence>
<evidence type="ECO:0000256" key="10">
    <source>
        <dbReference type="PROSITE-ProRule" id="PRU00169"/>
    </source>
</evidence>
<comment type="function">
    <text evidence="9">May play the central regulatory role in sporulation. It may be an element of the effector pathway responsible for the activation of sporulation genes in response to nutritional stress. Spo0A may act in concert with spo0H (a sigma factor) to control the expression of some genes that are critical to the sporulation process.</text>
</comment>
<dbReference type="AlphaFoldDB" id="A0A1E3AIE2"/>
<dbReference type="SMART" id="SM00448">
    <property type="entry name" value="REC"/>
    <property type="match status" value="1"/>
</dbReference>
<evidence type="ECO:0000313" key="13">
    <source>
        <dbReference type="EMBL" id="ODM08504.1"/>
    </source>
</evidence>
<dbReference type="PROSITE" id="PS00041">
    <property type="entry name" value="HTH_ARAC_FAMILY_1"/>
    <property type="match status" value="1"/>
</dbReference>
<dbReference type="Pfam" id="PF12833">
    <property type="entry name" value="HTH_18"/>
    <property type="match status" value="1"/>
</dbReference>
<keyword evidence="5" id="KW-0902">Two-component regulatory system</keyword>
<gene>
    <name evidence="13" type="ORF">BEI61_00133</name>
</gene>
<dbReference type="PROSITE" id="PS01124">
    <property type="entry name" value="HTH_ARAC_FAMILY_2"/>
    <property type="match status" value="1"/>
</dbReference>
<evidence type="ECO:0000256" key="6">
    <source>
        <dbReference type="ARBA" id="ARBA00023015"/>
    </source>
</evidence>
<dbReference type="InterPro" id="IPR001789">
    <property type="entry name" value="Sig_transdc_resp-reg_receiver"/>
</dbReference>
<evidence type="ECO:0000256" key="1">
    <source>
        <dbReference type="ARBA" id="ARBA00004496"/>
    </source>
</evidence>
<comment type="caution">
    <text evidence="13">The sequence shown here is derived from an EMBL/GenBank/DDBJ whole genome shotgun (WGS) entry which is preliminary data.</text>
</comment>
<proteinExistence type="predicted"/>
<dbReference type="Gene3D" id="3.40.50.2300">
    <property type="match status" value="1"/>
</dbReference>
<organism evidence="13 14">
    <name type="scientific">Eisenbergiella tayi</name>
    <dbReference type="NCBI Taxonomy" id="1432052"/>
    <lineage>
        <taxon>Bacteria</taxon>
        <taxon>Bacillati</taxon>
        <taxon>Bacillota</taxon>
        <taxon>Clostridia</taxon>
        <taxon>Lachnospirales</taxon>
        <taxon>Lachnospiraceae</taxon>
        <taxon>Eisenbergiella</taxon>
    </lineage>
</organism>
<dbReference type="PROSITE" id="PS50110">
    <property type="entry name" value="RESPONSE_REGULATORY"/>
    <property type="match status" value="1"/>
</dbReference>
<dbReference type="InterPro" id="IPR009057">
    <property type="entry name" value="Homeodomain-like_sf"/>
</dbReference>
<keyword evidence="8" id="KW-0804">Transcription</keyword>
<feature type="domain" description="Response regulatory" evidence="12">
    <location>
        <begin position="3"/>
        <end position="120"/>
    </location>
</feature>
<evidence type="ECO:0000256" key="2">
    <source>
        <dbReference type="ARBA" id="ARBA00018672"/>
    </source>
</evidence>
<dbReference type="PRINTS" id="PR00032">
    <property type="entry name" value="HTHARAC"/>
</dbReference>
<evidence type="ECO:0000259" key="11">
    <source>
        <dbReference type="PROSITE" id="PS01124"/>
    </source>
</evidence>
<dbReference type="GO" id="GO:0043565">
    <property type="term" value="F:sequence-specific DNA binding"/>
    <property type="evidence" value="ECO:0007669"/>
    <property type="project" value="InterPro"/>
</dbReference>
<evidence type="ECO:0000259" key="12">
    <source>
        <dbReference type="PROSITE" id="PS50110"/>
    </source>
</evidence>
<sequence>MYTYFIADDETKIRQGLRQLIDWEELGFYCVGEASNGEEALAAILEKKPDVALLDIRMPRLSGLEVARLARERNYEGSILILSGYSDFKYAQEAMRYDVKYYITKPVDEDELTAHLNKVREELEEKKKRSSAIEYYSEKARNGILSDFLTGHLHITPEEMKELGLLSGCYQAAIYEKYSHNAAAVSYRFSDLLRLTNEDNHSYETLTIDHNEIILLKGDFAVRRFSEFVERFEREVKPQKGSPLDSLFITYGPVVYRPEDIAMSYEEALHLLKMRFYCDPDQHTFGYHQLQQQAGSLFIPDSATLDEYKNKLTDYIQTLNRGMIAETLDRLREEIYLSSVPIEDVRLFFIDLYLQVKEAICYRYHTLDIPFPPNSWVVDFIHTRYYLYEIITFISEQAEMILSSLGTTSRESTLENVLRYIKDNYMNNLKLERIAPLFGYNSSYLGKLFTQKMGMNFTAYLDLIRIEASKELLKEGSMKVYEIAEKVGYSNVDYFHTKFKKSEGISPAEYRRKLR</sequence>
<evidence type="ECO:0000313" key="14">
    <source>
        <dbReference type="Proteomes" id="UP000094067"/>
    </source>
</evidence>
<dbReference type="RefSeq" id="WP_069150887.1">
    <property type="nucleotide sequence ID" value="NZ_MCGH01000001.1"/>
</dbReference>
<feature type="modified residue" description="4-aspartylphosphate" evidence="10">
    <location>
        <position position="55"/>
    </location>
</feature>
<evidence type="ECO:0000256" key="5">
    <source>
        <dbReference type="ARBA" id="ARBA00023012"/>
    </source>
</evidence>
<keyword evidence="6" id="KW-0805">Transcription regulation</keyword>
<evidence type="ECO:0000256" key="8">
    <source>
        <dbReference type="ARBA" id="ARBA00023163"/>
    </source>
</evidence>
<dbReference type="InterPro" id="IPR018060">
    <property type="entry name" value="HTH_AraC"/>
</dbReference>
<dbReference type="Gene3D" id="1.10.10.60">
    <property type="entry name" value="Homeodomain-like"/>
    <property type="match status" value="2"/>
</dbReference>
<dbReference type="PANTHER" id="PTHR42713:SF3">
    <property type="entry name" value="TRANSCRIPTIONAL REGULATORY PROTEIN HPTR"/>
    <property type="match status" value="1"/>
</dbReference>
<feature type="domain" description="HTH araC/xylS-type" evidence="11">
    <location>
        <begin position="415"/>
        <end position="513"/>
    </location>
</feature>
<dbReference type="InterPro" id="IPR011006">
    <property type="entry name" value="CheY-like_superfamily"/>
</dbReference>
<keyword evidence="7" id="KW-0238">DNA-binding</keyword>
<dbReference type="PATRIC" id="fig|1432052.4.peg.144"/>
<evidence type="ECO:0000256" key="3">
    <source>
        <dbReference type="ARBA" id="ARBA00022490"/>
    </source>
</evidence>
<dbReference type="InterPro" id="IPR020449">
    <property type="entry name" value="Tscrpt_reg_AraC-type_HTH"/>
</dbReference>
<comment type="subcellular location">
    <subcellularLocation>
        <location evidence="1">Cytoplasm</location>
    </subcellularLocation>
</comment>
<dbReference type="SUPFAM" id="SSF52172">
    <property type="entry name" value="CheY-like"/>
    <property type="match status" value="1"/>
</dbReference>
<keyword evidence="3" id="KW-0963">Cytoplasm</keyword>
<dbReference type="InterPro" id="IPR051552">
    <property type="entry name" value="HptR"/>
</dbReference>
<name>A0A1E3AIE2_9FIRM</name>
<evidence type="ECO:0000256" key="4">
    <source>
        <dbReference type="ARBA" id="ARBA00022553"/>
    </source>
</evidence>
<protein>
    <recommendedName>
        <fullName evidence="2">Stage 0 sporulation protein A homolog</fullName>
    </recommendedName>
</protein>
<dbReference type="GO" id="GO:0005737">
    <property type="term" value="C:cytoplasm"/>
    <property type="evidence" value="ECO:0007669"/>
    <property type="project" value="UniProtKB-SubCell"/>
</dbReference>
<dbReference type="SUPFAM" id="SSF46689">
    <property type="entry name" value="Homeodomain-like"/>
    <property type="match status" value="2"/>
</dbReference>
<dbReference type="GO" id="GO:0003700">
    <property type="term" value="F:DNA-binding transcription factor activity"/>
    <property type="evidence" value="ECO:0007669"/>
    <property type="project" value="InterPro"/>
</dbReference>
<evidence type="ECO:0000256" key="7">
    <source>
        <dbReference type="ARBA" id="ARBA00023125"/>
    </source>
</evidence>
<dbReference type="PANTHER" id="PTHR42713">
    <property type="entry name" value="HISTIDINE KINASE-RELATED"/>
    <property type="match status" value="1"/>
</dbReference>